<dbReference type="RefSeq" id="WP_255919806.1">
    <property type="nucleotide sequence ID" value="NZ_JANFNG010000005.1"/>
</dbReference>
<dbReference type="PANTHER" id="PTHR34106:SF5">
    <property type="entry name" value="GLYCOSIDASE"/>
    <property type="match status" value="1"/>
</dbReference>
<dbReference type="SUPFAM" id="SSF75005">
    <property type="entry name" value="Arabinanase/levansucrase/invertase"/>
    <property type="match status" value="1"/>
</dbReference>
<dbReference type="InterPro" id="IPR007184">
    <property type="entry name" value="Mannoside_phosphorylase"/>
</dbReference>
<name>A0ABT1PTA4_9ACTN</name>
<proteinExistence type="inferred from homology"/>
<evidence type="ECO:0000313" key="4">
    <source>
        <dbReference type="EMBL" id="MCQ4080904.1"/>
    </source>
</evidence>
<organism evidence="4 5">
    <name type="scientific">Streptomyces humicola</name>
    <dbReference type="NCBI Taxonomy" id="2953240"/>
    <lineage>
        <taxon>Bacteria</taxon>
        <taxon>Bacillati</taxon>
        <taxon>Actinomycetota</taxon>
        <taxon>Actinomycetes</taxon>
        <taxon>Kitasatosporales</taxon>
        <taxon>Streptomycetaceae</taxon>
        <taxon>Streptomyces</taxon>
    </lineage>
</organism>
<accession>A0ABT1PTA4</accession>
<sequence length="351" mass="39391">MIPLTRGELAADYHKAVTLNKRHHPQDYFSATYEQTPDWSIGPFRRDASLTFTPGRPWPDPTNIGWTASAIFNPSLIEHNGRLVVFYRATPSMESTASRIGMAVHDPVTGWTDSPDNPLIYPTQNNELYGCEDPKIYRADGRYFLFYNAVFPIDPDDASRFPSPNYQIEDVGCDINVAISDDLVSWTKLGPIVPHDVSRLWCKGAVIPRDPNGNAVRIGGEFLMYVSEGCNGIQHVGRSDDLIHWRFEEHSYLDLSQLEGTLYEVACAAAAFDDQEHIVLDLFYNASAEKRAAAQALYHQDSPYTQIALNKGGTLSWGGLLQHRGTWLFAQGWDAPNGTRELSFYRSAPCR</sequence>
<keyword evidence="5" id="KW-1185">Reference proteome</keyword>
<evidence type="ECO:0000256" key="1">
    <source>
        <dbReference type="ARBA" id="ARBA00022676"/>
    </source>
</evidence>
<dbReference type="PANTHER" id="PTHR34106">
    <property type="entry name" value="GLYCOSIDASE"/>
    <property type="match status" value="1"/>
</dbReference>
<comment type="caution">
    <text evidence="4">The sequence shown here is derived from an EMBL/GenBank/DDBJ whole genome shotgun (WGS) entry which is preliminary data.</text>
</comment>
<keyword evidence="1" id="KW-0328">Glycosyltransferase</keyword>
<keyword evidence="2" id="KW-0808">Transferase</keyword>
<dbReference type="Gene3D" id="2.115.10.20">
    <property type="entry name" value="Glycosyl hydrolase domain, family 43"/>
    <property type="match status" value="1"/>
</dbReference>
<dbReference type="InterPro" id="IPR023296">
    <property type="entry name" value="Glyco_hydro_beta-prop_sf"/>
</dbReference>
<comment type="similarity">
    <text evidence="3">Belongs to the glycosyl hydrolase 130 family.</text>
</comment>
<evidence type="ECO:0000313" key="5">
    <source>
        <dbReference type="Proteomes" id="UP001057702"/>
    </source>
</evidence>
<reference evidence="4" key="1">
    <citation type="submission" date="2022-06" db="EMBL/GenBank/DDBJ databases">
        <title>Draft genome sequence of Streptomyces sp. RB6PN25 isolated from peat swamp forest in Thailand.</title>
        <authorList>
            <person name="Duangmal K."/>
            <person name="Klaysubun C."/>
        </authorList>
    </citation>
    <scope>NUCLEOTIDE SEQUENCE</scope>
    <source>
        <strain evidence="4">RB6PN25</strain>
    </source>
</reference>
<dbReference type="EMBL" id="JANFNG010000005">
    <property type="protein sequence ID" value="MCQ4080904.1"/>
    <property type="molecule type" value="Genomic_DNA"/>
</dbReference>
<protein>
    <submittedName>
        <fullName evidence="4">Uncharacterized protein</fullName>
    </submittedName>
</protein>
<gene>
    <name evidence="4" type="ORF">NGB36_09895</name>
</gene>
<evidence type="ECO:0000256" key="2">
    <source>
        <dbReference type="ARBA" id="ARBA00022679"/>
    </source>
</evidence>
<dbReference type="Pfam" id="PF04041">
    <property type="entry name" value="Glyco_hydro_130"/>
    <property type="match status" value="1"/>
</dbReference>
<dbReference type="Proteomes" id="UP001057702">
    <property type="component" value="Unassembled WGS sequence"/>
</dbReference>
<evidence type="ECO:0000256" key="3">
    <source>
        <dbReference type="ARBA" id="ARBA00024356"/>
    </source>
</evidence>